<evidence type="ECO:0000256" key="6">
    <source>
        <dbReference type="ARBA" id="ARBA00022840"/>
    </source>
</evidence>
<dbReference type="GO" id="GO:0016874">
    <property type="term" value="F:ligase activity"/>
    <property type="evidence" value="ECO:0007669"/>
    <property type="project" value="UniProtKB-KW"/>
</dbReference>
<evidence type="ECO:0000256" key="1">
    <source>
        <dbReference type="ARBA" id="ARBA00005085"/>
    </source>
</evidence>
<reference evidence="9 10" key="1">
    <citation type="submission" date="2024-11" db="EMBL/GenBank/DDBJ databases">
        <authorList>
            <person name="Heng Y.C."/>
            <person name="Lim A.C.H."/>
            <person name="Lee J.K.Y."/>
            <person name="Kittelmann S."/>
        </authorList>
    </citation>
    <scope>NUCLEOTIDE SEQUENCE [LARGE SCALE GENOMIC DNA]</scope>
    <source>
        <strain evidence="9 10">WILCCON 0202</strain>
    </source>
</reference>
<dbReference type="RefSeq" id="WP_406766657.1">
    <property type="nucleotide sequence ID" value="NZ_JBJHZY010000005.1"/>
</dbReference>
<dbReference type="NCBIfam" id="TIGR00545">
    <property type="entry name" value="lipoyltrans"/>
    <property type="match status" value="1"/>
</dbReference>
<keyword evidence="5" id="KW-0547">Nucleotide-binding</keyword>
<comment type="catalytic activity">
    <reaction evidence="7">
        <text>L-lysyl-[lipoyl-carrier protein] + (R)-lipoate + ATP = N(6)-[(R)-lipoyl]-L-lysyl-[lipoyl-carrier protein] + AMP + diphosphate + H(+)</text>
        <dbReference type="Rhea" id="RHEA:49288"/>
        <dbReference type="Rhea" id="RHEA-COMP:10500"/>
        <dbReference type="Rhea" id="RHEA-COMP:10502"/>
        <dbReference type="ChEBI" id="CHEBI:15378"/>
        <dbReference type="ChEBI" id="CHEBI:29969"/>
        <dbReference type="ChEBI" id="CHEBI:30616"/>
        <dbReference type="ChEBI" id="CHEBI:33019"/>
        <dbReference type="ChEBI" id="CHEBI:83088"/>
        <dbReference type="ChEBI" id="CHEBI:83099"/>
        <dbReference type="ChEBI" id="CHEBI:456215"/>
        <dbReference type="EC" id="6.3.1.20"/>
    </reaction>
</comment>
<feature type="domain" description="BPL/LPL catalytic" evidence="8">
    <location>
        <begin position="27"/>
        <end position="205"/>
    </location>
</feature>
<dbReference type="InterPro" id="IPR004562">
    <property type="entry name" value="LipoylTrfase_LipoateP_Ligase"/>
</dbReference>
<protein>
    <recommendedName>
        <fullName evidence="3">lipoate--protein ligase</fullName>
        <ecNumber evidence="3">6.3.1.20</ecNumber>
    </recommendedName>
</protein>
<evidence type="ECO:0000256" key="7">
    <source>
        <dbReference type="ARBA" id="ARBA00048037"/>
    </source>
</evidence>
<evidence type="ECO:0000259" key="8">
    <source>
        <dbReference type="PROSITE" id="PS51733"/>
    </source>
</evidence>
<dbReference type="Pfam" id="PF21948">
    <property type="entry name" value="LplA-B_cat"/>
    <property type="match status" value="1"/>
</dbReference>
<organism evidence="9 10">
    <name type="scientific">Candidatus Clostridium radicumherbarum</name>
    <dbReference type="NCBI Taxonomy" id="3381662"/>
    <lineage>
        <taxon>Bacteria</taxon>
        <taxon>Bacillati</taxon>
        <taxon>Bacillota</taxon>
        <taxon>Clostridia</taxon>
        <taxon>Eubacteriales</taxon>
        <taxon>Clostridiaceae</taxon>
        <taxon>Clostridium</taxon>
    </lineage>
</organism>
<sequence>MLYIDNNSTNPYFNFALEYYLIYEKQLPEDSVFIFWRTEPTVMLGKYQNTLEEINESYVREHGINVVRRITGGGTIYTDMGGWQFSFITKGSASQIDFEKYIEPILKALNDIDVHAEFNSRNDLVIEGKKFSGNAQCMSNGYTLHHGSLLFNTDFEQMVRCITVDDYKIISKGIKSVRERVTNISDHLAEPMDELSFKKLMVKSIMNGSEKEYKLTKEDLTRIEEIAREKFESWQWNYGASPKFNITKTGRFKGGKIEFKLDVNKGIIENCNIYGDFFGLIDISTLCNALIGVSYNKESIGETLSKLDLDNAFYNISFEELLDIIS</sequence>
<dbReference type="Proteomes" id="UP001623661">
    <property type="component" value="Unassembled WGS sequence"/>
</dbReference>
<name>A0ABW8TXP3_9CLOT</name>
<dbReference type="Gene3D" id="3.30.930.10">
    <property type="entry name" value="Bira Bifunctional Protein, Domain 2"/>
    <property type="match status" value="1"/>
</dbReference>
<dbReference type="PROSITE" id="PS51733">
    <property type="entry name" value="BPL_LPL_CATALYTIC"/>
    <property type="match status" value="1"/>
</dbReference>
<comment type="pathway">
    <text evidence="2">Protein modification; protein lipoylation via exogenous pathway; protein N(6)-(lipoyl)lysine from lipoate: step 1/2.</text>
</comment>
<dbReference type="SUPFAM" id="SSF55681">
    <property type="entry name" value="Class II aaRS and biotin synthetases"/>
    <property type="match status" value="1"/>
</dbReference>
<evidence type="ECO:0000256" key="4">
    <source>
        <dbReference type="ARBA" id="ARBA00022598"/>
    </source>
</evidence>
<dbReference type="InterPro" id="IPR019491">
    <property type="entry name" value="Lipoate_protein_ligase_C"/>
</dbReference>
<comment type="pathway">
    <text evidence="1">Protein modification; protein lipoylation via exogenous pathway; protein N(6)-(lipoyl)lysine from lipoate: step 2/2.</text>
</comment>
<dbReference type="Pfam" id="PF10437">
    <property type="entry name" value="Lip_prot_lig_C"/>
    <property type="match status" value="1"/>
</dbReference>
<dbReference type="CDD" id="cd16443">
    <property type="entry name" value="LplA"/>
    <property type="match status" value="1"/>
</dbReference>
<dbReference type="SUPFAM" id="SSF82649">
    <property type="entry name" value="SufE/NifU"/>
    <property type="match status" value="1"/>
</dbReference>
<evidence type="ECO:0000256" key="2">
    <source>
        <dbReference type="ARBA" id="ARBA00005124"/>
    </source>
</evidence>
<evidence type="ECO:0000256" key="5">
    <source>
        <dbReference type="ARBA" id="ARBA00022741"/>
    </source>
</evidence>
<dbReference type="Gene3D" id="3.30.390.50">
    <property type="entry name" value="CO dehydrogenase flavoprotein, C-terminal domain"/>
    <property type="match status" value="1"/>
</dbReference>
<evidence type="ECO:0000313" key="9">
    <source>
        <dbReference type="EMBL" id="MFL0270031.1"/>
    </source>
</evidence>
<comment type="caution">
    <text evidence="9">The sequence shown here is derived from an EMBL/GenBank/DDBJ whole genome shotgun (WGS) entry which is preliminary data.</text>
</comment>
<accession>A0ABW8TXP3</accession>
<dbReference type="PANTHER" id="PTHR12561:SF3">
    <property type="entry name" value="LIPOYLTRANSFERASE 1, MITOCHONDRIAL"/>
    <property type="match status" value="1"/>
</dbReference>
<dbReference type="InterPro" id="IPR004143">
    <property type="entry name" value="BPL_LPL_catalytic"/>
</dbReference>
<keyword evidence="6" id="KW-0067">ATP-binding</keyword>
<gene>
    <name evidence="9" type="ORF">ACJDUH_18290</name>
</gene>
<dbReference type="EC" id="6.3.1.20" evidence="3"/>
<proteinExistence type="predicted"/>
<keyword evidence="10" id="KW-1185">Reference proteome</keyword>
<evidence type="ECO:0000256" key="3">
    <source>
        <dbReference type="ARBA" id="ARBA00012367"/>
    </source>
</evidence>
<keyword evidence="4 9" id="KW-0436">Ligase</keyword>
<dbReference type="EMBL" id="JBJHZY010000005">
    <property type="protein sequence ID" value="MFL0270031.1"/>
    <property type="molecule type" value="Genomic_DNA"/>
</dbReference>
<dbReference type="InterPro" id="IPR045864">
    <property type="entry name" value="aa-tRNA-synth_II/BPL/LPL"/>
</dbReference>
<dbReference type="PANTHER" id="PTHR12561">
    <property type="entry name" value="LIPOATE-PROTEIN LIGASE"/>
    <property type="match status" value="1"/>
</dbReference>
<evidence type="ECO:0000313" key="10">
    <source>
        <dbReference type="Proteomes" id="UP001623661"/>
    </source>
</evidence>